<accession>A0A9W7LYB2</accession>
<evidence type="ECO:0000313" key="2">
    <source>
        <dbReference type="Proteomes" id="UP001165190"/>
    </source>
</evidence>
<name>A0A9W7LYB2_HIBTR</name>
<protein>
    <recommendedName>
        <fullName evidence="3">DUF674 domain-containing protein</fullName>
    </recommendedName>
</protein>
<dbReference type="Pfam" id="PF05056">
    <property type="entry name" value="DUF674"/>
    <property type="match status" value="1"/>
</dbReference>
<keyword evidence="2" id="KW-1185">Reference proteome</keyword>
<dbReference type="Proteomes" id="UP001165190">
    <property type="component" value="Unassembled WGS sequence"/>
</dbReference>
<evidence type="ECO:0008006" key="3">
    <source>
        <dbReference type="Google" id="ProtNLM"/>
    </source>
</evidence>
<dbReference type="AlphaFoldDB" id="A0A9W7LYB2"/>
<dbReference type="EMBL" id="BSYR01000017">
    <property type="protein sequence ID" value="GMI80676.1"/>
    <property type="molecule type" value="Genomic_DNA"/>
</dbReference>
<sequence>MASPTISFCLKLVIDSKSQKVLYAQAGKDFVDFLFNILSLPVGTVMRLVTTKQMVGCIANLFGSIGILGDPFKQSAAAYKDTNALQLLFPNMQSSTSTTNIYRCSKSLKGDCQIIRTDDPEELCLFCNNVMNKNVTWDSRVTYLIMDDLKVRSMSSFSTTTLLNSFNVQDSGVLEEKVIEMGPSQGIKLLLASLQSKTVLTDVFLS</sequence>
<gene>
    <name evidence="1" type="ORF">HRI_001736900</name>
</gene>
<dbReference type="InterPro" id="IPR007750">
    <property type="entry name" value="DUF674"/>
</dbReference>
<dbReference type="OrthoDB" id="2014278at2759"/>
<reference evidence="1" key="1">
    <citation type="submission" date="2023-05" db="EMBL/GenBank/DDBJ databases">
        <title>Genome and transcriptome analyses reveal genes involved in the formation of fine ridges on petal epidermal cells in Hibiscus trionum.</title>
        <authorList>
            <person name="Koshimizu S."/>
            <person name="Masuda S."/>
            <person name="Ishii T."/>
            <person name="Shirasu K."/>
            <person name="Hoshino A."/>
            <person name="Arita M."/>
        </authorList>
    </citation>
    <scope>NUCLEOTIDE SEQUENCE</scope>
    <source>
        <strain evidence="1">Hamamatsu line</strain>
    </source>
</reference>
<dbReference type="PANTHER" id="PTHR33103">
    <property type="entry name" value="OS01G0153900 PROTEIN"/>
    <property type="match status" value="1"/>
</dbReference>
<proteinExistence type="predicted"/>
<comment type="caution">
    <text evidence="1">The sequence shown here is derived from an EMBL/GenBank/DDBJ whole genome shotgun (WGS) entry which is preliminary data.</text>
</comment>
<dbReference type="PANTHER" id="PTHR33103:SF110">
    <property type="entry name" value="DUF674 FAMILY PROTEIN"/>
    <property type="match status" value="1"/>
</dbReference>
<organism evidence="1 2">
    <name type="scientific">Hibiscus trionum</name>
    <name type="common">Flower of an hour</name>
    <dbReference type="NCBI Taxonomy" id="183268"/>
    <lineage>
        <taxon>Eukaryota</taxon>
        <taxon>Viridiplantae</taxon>
        <taxon>Streptophyta</taxon>
        <taxon>Embryophyta</taxon>
        <taxon>Tracheophyta</taxon>
        <taxon>Spermatophyta</taxon>
        <taxon>Magnoliopsida</taxon>
        <taxon>eudicotyledons</taxon>
        <taxon>Gunneridae</taxon>
        <taxon>Pentapetalae</taxon>
        <taxon>rosids</taxon>
        <taxon>malvids</taxon>
        <taxon>Malvales</taxon>
        <taxon>Malvaceae</taxon>
        <taxon>Malvoideae</taxon>
        <taxon>Hibiscus</taxon>
    </lineage>
</organism>
<evidence type="ECO:0000313" key="1">
    <source>
        <dbReference type="EMBL" id="GMI80676.1"/>
    </source>
</evidence>